<keyword evidence="3" id="KW-1185">Reference proteome</keyword>
<dbReference type="EMBL" id="JAPDRK010000003">
    <property type="protein sequence ID" value="KAJ9613990.1"/>
    <property type="molecule type" value="Genomic_DNA"/>
</dbReference>
<protein>
    <submittedName>
        <fullName evidence="2">Uncharacterized protein</fullName>
    </submittedName>
</protein>
<name>A0AA38XI97_9EURO</name>
<evidence type="ECO:0000313" key="3">
    <source>
        <dbReference type="Proteomes" id="UP001172673"/>
    </source>
</evidence>
<proteinExistence type="predicted"/>
<feature type="compositionally biased region" description="Basic and acidic residues" evidence="1">
    <location>
        <begin position="70"/>
        <end position="87"/>
    </location>
</feature>
<reference evidence="2" key="1">
    <citation type="submission" date="2022-10" db="EMBL/GenBank/DDBJ databases">
        <title>Culturing micro-colonial fungi from biological soil crusts in the Mojave desert and describing Neophaeococcomyces mojavensis, and introducing the new genera and species Taxawa tesnikishii.</title>
        <authorList>
            <person name="Kurbessoian T."/>
            <person name="Stajich J.E."/>
        </authorList>
    </citation>
    <scope>NUCLEOTIDE SEQUENCE</scope>
    <source>
        <strain evidence="2">TK_41</strain>
    </source>
</reference>
<feature type="compositionally biased region" description="Basic and acidic residues" evidence="1">
    <location>
        <begin position="168"/>
        <end position="186"/>
    </location>
</feature>
<dbReference type="Proteomes" id="UP001172673">
    <property type="component" value="Unassembled WGS sequence"/>
</dbReference>
<comment type="caution">
    <text evidence="2">The sequence shown here is derived from an EMBL/GenBank/DDBJ whole genome shotgun (WGS) entry which is preliminary data.</text>
</comment>
<accession>A0AA38XI97</accession>
<evidence type="ECO:0000313" key="2">
    <source>
        <dbReference type="EMBL" id="KAJ9613990.1"/>
    </source>
</evidence>
<gene>
    <name evidence="2" type="ORF">H2200_002126</name>
</gene>
<feature type="region of interest" description="Disordered" evidence="1">
    <location>
        <begin position="17"/>
        <end position="44"/>
    </location>
</feature>
<evidence type="ECO:0000256" key="1">
    <source>
        <dbReference type="SAM" id="MobiDB-lite"/>
    </source>
</evidence>
<dbReference type="AlphaFoldDB" id="A0AA38XI97"/>
<feature type="region of interest" description="Disordered" evidence="1">
    <location>
        <begin position="61"/>
        <end position="95"/>
    </location>
</feature>
<sequence>MSLLTYIYNRYIVATENSAGGTPHSHTPRNHSRPQRESRDKSRVMDDLTRNCRNLSINIGSTQVWGRTSSNEERTAQPDNPQRKRTSDGCIKGGTGLRVDDLRSALLQAYNDGRNSNSSLRMDADMLRRRISAIEAQEHDKKSPAGPFRQTGTEQRLAAQPQVQGKGNHGEKAERDIRKWEEMVLR</sequence>
<organism evidence="2 3">
    <name type="scientific">Cladophialophora chaetospira</name>
    <dbReference type="NCBI Taxonomy" id="386627"/>
    <lineage>
        <taxon>Eukaryota</taxon>
        <taxon>Fungi</taxon>
        <taxon>Dikarya</taxon>
        <taxon>Ascomycota</taxon>
        <taxon>Pezizomycotina</taxon>
        <taxon>Eurotiomycetes</taxon>
        <taxon>Chaetothyriomycetidae</taxon>
        <taxon>Chaetothyriales</taxon>
        <taxon>Herpotrichiellaceae</taxon>
        <taxon>Cladophialophora</taxon>
    </lineage>
</organism>
<feature type="region of interest" description="Disordered" evidence="1">
    <location>
        <begin position="135"/>
        <end position="186"/>
    </location>
</feature>
<feature type="compositionally biased region" description="Basic and acidic residues" evidence="1">
    <location>
        <begin position="34"/>
        <end position="44"/>
    </location>
</feature>